<evidence type="ECO:0000313" key="2">
    <source>
        <dbReference type="Proteomes" id="UP001150217"/>
    </source>
</evidence>
<dbReference type="SMART" id="SM01149">
    <property type="entry name" value="DUF1237"/>
    <property type="match status" value="1"/>
</dbReference>
<keyword evidence="2" id="KW-1185">Reference proteome</keyword>
<dbReference type="EMBL" id="JANVFT010000080">
    <property type="protein sequence ID" value="KAJ4473520.1"/>
    <property type="molecule type" value="Genomic_DNA"/>
</dbReference>
<dbReference type="Gene3D" id="1.50.10.10">
    <property type="match status" value="1"/>
</dbReference>
<sequence>MLRIPILEDLIGLLTRYKNRSMLPYDFNVFPHPSPTFFKITGRISRMRFLRTASAIVTGILLGGLSVTQSQCPDFTTYSASPQGNPSNGTLGLPFMRPAPACRTFNSSAVETVINDMKSRLKDPDIARLFENTFPNTLDTTVKYYNQSENLAFIITGDITAQWLRDTANQFAHYRSLLSMDSELATLVKAVINNEARYITQYPYCGAFQPPPESGLPPSLNGYATDVIVNPPVDNQTVFECKYEIDSLCGFLKLSTSYYNETKDDSFMNDNWFSAIDQIFQVINNQSQGSWDENFNFISYYNWTGSAGSLSPAVNNGGNGEPKAYTGMVGTHHRPSDDLSTFAFLTPANAMLSVELTNLALILDEAGQGTSISQSAKEWSSRINESIWANTLVDNIFAYETNGYGGRYVMDDANVPSLLSLPYLGFLEKDNPSYVATRQLLLSRENPYYAAGQNFSGIGGPHIDAWNPWPMSQISAIFGTDDDEEIMQSLYLIVNNTDGLGLIHESVSIYNQSDFTRTWFAWANSYFAEMLLDLAERKPSLIFTDPVSYAPGR</sequence>
<dbReference type="PANTHER" id="PTHR31047">
    <property type="entry name" value="MEIOTICALLY UP-REGULATED GENE 157 PROTEIN"/>
    <property type="match status" value="1"/>
</dbReference>
<dbReference type="InterPro" id="IPR008313">
    <property type="entry name" value="GH125"/>
</dbReference>
<dbReference type="InterPro" id="IPR008928">
    <property type="entry name" value="6-hairpin_glycosidase_sf"/>
</dbReference>
<gene>
    <name evidence="1" type="ORF">C8R41DRAFT_579167</name>
</gene>
<evidence type="ECO:0000313" key="1">
    <source>
        <dbReference type="EMBL" id="KAJ4473520.1"/>
    </source>
</evidence>
<dbReference type="PANTHER" id="PTHR31047:SF1">
    <property type="entry name" value="DUF1237 DOMAIN-CONTAINING PROTEIN"/>
    <property type="match status" value="1"/>
</dbReference>
<dbReference type="Pfam" id="PF06824">
    <property type="entry name" value="Glyco_hydro_125"/>
    <property type="match status" value="1"/>
</dbReference>
<reference evidence="1" key="1">
    <citation type="submission" date="2022-08" db="EMBL/GenBank/DDBJ databases">
        <title>A Global Phylogenomic Analysis of the Shiitake Genus Lentinula.</title>
        <authorList>
            <consortium name="DOE Joint Genome Institute"/>
            <person name="Sierra-Patev S."/>
            <person name="Min B."/>
            <person name="Naranjo-Ortiz M."/>
            <person name="Looney B."/>
            <person name="Konkel Z."/>
            <person name="Slot J.C."/>
            <person name="Sakamoto Y."/>
            <person name="Steenwyk J.L."/>
            <person name="Rokas A."/>
            <person name="Carro J."/>
            <person name="Camarero S."/>
            <person name="Ferreira P."/>
            <person name="Molpeceres G."/>
            <person name="Ruiz-Duenas F.J."/>
            <person name="Serrano A."/>
            <person name="Henrissat B."/>
            <person name="Drula E."/>
            <person name="Hughes K.W."/>
            <person name="Mata J.L."/>
            <person name="Ishikawa N.K."/>
            <person name="Vargas-Isla R."/>
            <person name="Ushijima S."/>
            <person name="Smith C.A."/>
            <person name="Ahrendt S."/>
            <person name="Andreopoulos W."/>
            <person name="He G."/>
            <person name="Labutti K."/>
            <person name="Lipzen A."/>
            <person name="Ng V."/>
            <person name="Riley R."/>
            <person name="Sandor L."/>
            <person name="Barry K."/>
            <person name="Martinez A.T."/>
            <person name="Xiao Y."/>
            <person name="Gibbons J.G."/>
            <person name="Terashima K."/>
            <person name="Grigoriev I.V."/>
            <person name="Hibbett D.S."/>
        </authorList>
    </citation>
    <scope>NUCLEOTIDE SEQUENCE</scope>
    <source>
        <strain evidence="1">RHP3577 ss4</strain>
    </source>
</reference>
<accession>A0ABQ8V4G3</accession>
<comment type="caution">
    <text evidence="1">The sequence shown here is derived from an EMBL/GenBank/DDBJ whole genome shotgun (WGS) entry which is preliminary data.</text>
</comment>
<protein>
    <submittedName>
        <fullName evidence="1">Six-hairpin glycosidase-like protein</fullName>
    </submittedName>
</protein>
<dbReference type="Proteomes" id="UP001150217">
    <property type="component" value="Unassembled WGS sequence"/>
</dbReference>
<dbReference type="SUPFAM" id="SSF48208">
    <property type="entry name" value="Six-hairpin glycosidases"/>
    <property type="match status" value="1"/>
</dbReference>
<organism evidence="1 2">
    <name type="scientific">Lentinula lateritia</name>
    <dbReference type="NCBI Taxonomy" id="40482"/>
    <lineage>
        <taxon>Eukaryota</taxon>
        <taxon>Fungi</taxon>
        <taxon>Dikarya</taxon>
        <taxon>Basidiomycota</taxon>
        <taxon>Agaricomycotina</taxon>
        <taxon>Agaricomycetes</taxon>
        <taxon>Agaricomycetidae</taxon>
        <taxon>Agaricales</taxon>
        <taxon>Marasmiineae</taxon>
        <taxon>Omphalotaceae</taxon>
        <taxon>Lentinula</taxon>
    </lineage>
</organism>
<proteinExistence type="predicted"/>
<dbReference type="InterPro" id="IPR012341">
    <property type="entry name" value="6hp_glycosidase-like_sf"/>
</dbReference>
<name>A0ABQ8V4G3_9AGAR</name>